<keyword evidence="2" id="KW-1185">Reference proteome</keyword>
<comment type="caution">
    <text evidence="1">The sequence shown here is derived from an EMBL/GenBank/DDBJ whole genome shotgun (WGS) entry which is preliminary data.</text>
</comment>
<reference evidence="1 2" key="1">
    <citation type="journal article" date="2022" name="Genome Biol. Evol.">
        <title>The Spruce Budworm Genome: Reconstructing the Evolutionary History of Antifreeze Proteins.</title>
        <authorList>
            <person name="Beliveau C."/>
            <person name="Gagne P."/>
            <person name="Picq S."/>
            <person name="Vernygora O."/>
            <person name="Keeling C.I."/>
            <person name="Pinkney K."/>
            <person name="Doucet D."/>
            <person name="Wen F."/>
            <person name="Johnston J.S."/>
            <person name="Maaroufi H."/>
            <person name="Boyle B."/>
            <person name="Laroche J."/>
            <person name="Dewar K."/>
            <person name="Juretic N."/>
            <person name="Blackburn G."/>
            <person name="Nisole A."/>
            <person name="Brunet B."/>
            <person name="Brandao M."/>
            <person name="Lumley L."/>
            <person name="Duan J."/>
            <person name="Quan G."/>
            <person name="Lucarotti C.J."/>
            <person name="Roe A.D."/>
            <person name="Sperling F.A.H."/>
            <person name="Levesque R.C."/>
            <person name="Cusson M."/>
        </authorList>
    </citation>
    <scope>NUCLEOTIDE SEQUENCE [LARGE SCALE GENOMIC DNA]</scope>
    <source>
        <strain evidence="1">Glfc:IPQL:Cfum</strain>
    </source>
</reference>
<sequence length="148" mass="16798">MTRYKCNVCDKGYRSRGELRDHVNYQHIGQTQHKCPVCGKALATRRCITRHVRRAHHGVKEGPRDKICQQCGKAFRDKKGLREHEFIHTGERPLSCEVCGCTFRQSASLYTHKKRVHKIYPPRREVAVVGDTPQEGSKSGTVAPSSAD</sequence>
<evidence type="ECO:0000313" key="2">
    <source>
        <dbReference type="Proteomes" id="UP001064048"/>
    </source>
</evidence>
<dbReference type="EMBL" id="CM046130">
    <property type="protein sequence ID" value="KAI8431351.1"/>
    <property type="molecule type" value="Genomic_DNA"/>
</dbReference>
<proteinExistence type="predicted"/>
<name>A0ACC0K4H5_CHOFU</name>
<evidence type="ECO:0000313" key="1">
    <source>
        <dbReference type="EMBL" id="KAI8431351.1"/>
    </source>
</evidence>
<accession>A0ACC0K4H5</accession>
<organism evidence="1 2">
    <name type="scientific">Choristoneura fumiferana</name>
    <name type="common">Spruce budworm moth</name>
    <name type="synonym">Archips fumiferana</name>
    <dbReference type="NCBI Taxonomy" id="7141"/>
    <lineage>
        <taxon>Eukaryota</taxon>
        <taxon>Metazoa</taxon>
        <taxon>Ecdysozoa</taxon>
        <taxon>Arthropoda</taxon>
        <taxon>Hexapoda</taxon>
        <taxon>Insecta</taxon>
        <taxon>Pterygota</taxon>
        <taxon>Neoptera</taxon>
        <taxon>Endopterygota</taxon>
        <taxon>Lepidoptera</taxon>
        <taxon>Glossata</taxon>
        <taxon>Ditrysia</taxon>
        <taxon>Tortricoidea</taxon>
        <taxon>Tortricidae</taxon>
        <taxon>Tortricinae</taxon>
        <taxon>Choristoneura</taxon>
    </lineage>
</organism>
<gene>
    <name evidence="1" type="ORF">MSG28_015891</name>
</gene>
<protein>
    <submittedName>
        <fullName evidence="1">Uncharacterized protein</fullName>
    </submittedName>
</protein>
<dbReference type="Proteomes" id="UP001064048">
    <property type="component" value="Chromosome 30"/>
</dbReference>